<dbReference type="PANTHER" id="PTHR24123">
    <property type="entry name" value="ANKYRIN REPEAT-CONTAINING"/>
    <property type="match status" value="1"/>
</dbReference>
<evidence type="ECO:0000256" key="1">
    <source>
        <dbReference type="ARBA" id="ARBA00022737"/>
    </source>
</evidence>
<dbReference type="InterPro" id="IPR051165">
    <property type="entry name" value="Multifunctional_ANK_Repeat"/>
</dbReference>
<evidence type="ECO:0000256" key="3">
    <source>
        <dbReference type="PROSITE-ProRule" id="PRU00023"/>
    </source>
</evidence>
<reference evidence="5" key="1">
    <citation type="submission" date="2022-11" db="UniProtKB">
        <authorList>
            <consortium name="WormBaseParasite"/>
        </authorList>
    </citation>
    <scope>IDENTIFICATION</scope>
</reference>
<dbReference type="Pfam" id="PF12796">
    <property type="entry name" value="Ank_2"/>
    <property type="match status" value="1"/>
</dbReference>
<dbReference type="InterPro" id="IPR036770">
    <property type="entry name" value="Ankyrin_rpt-contain_sf"/>
</dbReference>
<name>A0A914QXL3_9BILA</name>
<dbReference type="SUPFAM" id="SSF48403">
    <property type="entry name" value="Ankyrin repeat"/>
    <property type="match status" value="1"/>
</dbReference>
<proteinExistence type="predicted"/>
<dbReference type="WBParaSite" id="PDA_v2.g884.t1">
    <property type="protein sequence ID" value="PDA_v2.g884.t1"/>
    <property type="gene ID" value="PDA_v2.g884"/>
</dbReference>
<sequence>MAEDIDSLYVLYSFSQKNSTQKDFNKNVNEQDTSTQMTKLHCACEYGNKEEVIKLLEAGANIWIKDSNGNLALHFLIACTDAIEIFELIYEKAENDSEKIELIGAKNNAGHSPLWYAVENKRTLFEKRLIQLYKKFGMKLEKNVIELARKKDPIPDKVKTLF</sequence>
<dbReference type="AlphaFoldDB" id="A0A914QXL3"/>
<organism evidence="4 5">
    <name type="scientific">Panagrolaimus davidi</name>
    <dbReference type="NCBI Taxonomy" id="227884"/>
    <lineage>
        <taxon>Eukaryota</taxon>
        <taxon>Metazoa</taxon>
        <taxon>Ecdysozoa</taxon>
        <taxon>Nematoda</taxon>
        <taxon>Chromadorea</taxon>
        <taxon>Rhabditida</taxon>
        <taxon>Tylenchina</taxon>
        <taxon>Panagrolaimomorpha</taxon>
        <taxon>Panagrolaimoidea</taxon>
        <taxon>Panagrolaimidae</taxon>
        <taxon>Panagrolaimus</taxon>
    </lineage>
</organism>
<dbReference type="PANTHER" id="PTHR24123:SF33">
    <property type="entry name" value="PROTEIN HOS4"/>
    <property type="match status" value="1"/>
</dbReference>
<dbReference type="PROSITE" id="PS50088">
    <property type="entry name" value="ANK_REPEAT"/>
    <property type="match status" value="1"/>
</dbReference>
<dbReference type="Proteomes" id="UP000887578">
    <property type="component" value="Unplaced"/>
</dbReference>
<accession>A0A914QXL3</accession>
<dbReference type="InterPro" id="IPR002110">
    <property type="entry name" value="Ankyrin_rpt"/>
</dbReference>
<evidence type="ECO:0000313" key="4">
    <source>
        <dbReference type="Proteomes" id="UP000887578"/>
    </source>
</evidence>
<evidence type="ECO:0000256" key="2">
    <source>
        <dbReference type="ARBA" id="ARBA00023043"/>
    </source>
</evidence>
<feature type="repeat" description="ANK" evidence="3">
    <location>
        <begin position="35"/>
        <end position="67"/>
    </location>
</feature>
<keyword evidence="4" id="KW-1185">Reference proteome</keyword>
<protein>
    <submittedName>
        <fullName evidence="5">Ankyrin repeat domain-containing protein</fullName>
    </submittedName>
</protein>
<keyword evidence="1" id="KW-0677">Repeat</keyword>
<dbReference type="Gene3D" id="1.25.40.20">
    <property type="entry name" value="Ankyrin repeat-containing domain"/>
    <property type="match status" value="1"/>
</dbReference>
<evidence type="ECO:0000313" key="5">
    <source>
        <dbReference type="WBParaSite" id="PDA_v2.g884.t1"/>
    </source>
</evidence>
<keyword evidence="2 3" id="KW-0040">ANK repeat</keyword>